<dbReference type="GO" id="GO:0008270">
    <property type="term" value="F:zinc ion binding"/>
    <property type="evidence" value="ECO:0007669"/>
    <property type="project" value="InterPro"/>
</dbReference>
<evidence type="ECO:0000256" key="9">
    <source>
        <dbReference type="SAM" id="MobiDB-lite"/>
    </source>
</evidence>
<feature type="compositionally biased region" description="Low complexity" evidence="9">
    <location>
        <begin position="818"/>
        <end position="830"/>
    </location>
</feature>
<keyword evidence="7" id="KW-0482">Metalloprotease</keyword>
<dbReference type="PANTHER" id="PTHR11705:SF143">
    <property type="entry name" value="SLL0236 PROTEIN"/>
    <property type="match status" value="1"/>
</dbReference>
<feature type="compositionally biased region" description="Low complexity" evidence="9">
    <location>
        <begin position="785"/>
        <end position="811"/>
    </location>
</feature>
<gene>
    <name evidence="13" type="ORF">D9V32_14405</name>
</gene>
<feature type="signal peptide" evidence="11">
    <location>
        <begin position="1"/>
        <end position="28"/>
    </location>
</feature>
<comment type="similarity">
    <text evidence="2 8">Belongs to the peptidase M14 family.</text>
</comment>
<protein>
    <recommendedName>
        <fullName evidence="12">Peptidase M14 domain-containing protein</fullName>
    </recommendedName>
</protein>
<evidence type="ECO:0000256" key="6">
    <source>
        <dbReference type="ARBA" id="ARBA00022833"/>
    </source>
</evidence>
<dbReference type="InterPro" id="IPR000834">
    <property type="entry name" value="Peptidase_M14"/>
</dbReference>
<dbReference type="InterPro" id="IPR013783">
    <property type="entry name" value="Ig-like_fold"/>
</dbReference>
<evidence type="ECO:0000256" key="5">
    <source>
        <dbReference type="ARBA" id="ARBA00022801"/>
    </source>
</evidence>
<evidence type="ECO:0000259" key="12">
    <source>
        <dbReference type="PROSITE" id="PS52035"/>
    </source>
</evidence>
<organism evidence="13 14">
    <name type="scientific">Mycetocola tolaasinivorans</name>
    <dbReference type="NCBI Taxonomy" id="76635"/>
    <lineage>
        <taxon>Bacteria</taxon>
        <taxon>Bacillati</taxon>
        <taxon>Actinomycetota</taxon>
        <taxon>Actinomycetes</taxon>
        <taxon>Micrococcales</taxon>
        <taxon>Microbacteriaceae</taxon>
        <taxon>Mycetocola</taxon>
    </lineage>
</organism>
<dbReference type="SUPFAM" id="SSF53187">
    <property type="entry name" value="Zn-dependent exopeptidases"/>
    <property type="match status" value="1"/>
</dbReference>
<dbReference type="PROSITE" id="PS00132">
    <property type="entry name" value="CARBOXYPEPT_ZN_1"/>
    <property type="match status" value="1"/>
</dbReference>
<evidence type="ECO:0000256" key="8">
    <source>
        <dbReference type="PROSITE-ProRule" id="PRU01379"/>
    </source>
</evidence>
<comment type="cofactor">
    <cofactor evidence="1">
        <name>Zn(2+)</name>
        <dbReference type="ChEBI" id="CHEBI:29105"/>
    </cofactor>
</comment>
<keyword evidence="11" id="KW-0732">Signal</keyword>
<sequence>MAIRKLVAASALSTLLIGGLALGPPAAAAPGEAGPQLLTVPASAADLIADLDVVEATNDGLVVLADPETAGILAQRGVSVTRSVSYADSVGQGSPAPRARSFAAAAEPAYPVPARLAGTEYATYFGGYRTSAAYEQFAGDIAEKYPELVQRVNFGRSWNKVNGRGGSDLLAVRITADVAKQPAPDNGQQGRPRFVLAAQAHAREIITSELAWRYATELLNGYGVDPQITSLLDSTEVWINFQNNPDGIRLVETALETSPKNATGDAVPANSSRAWQRKNANDTLFAPTSANWSSQQYGVDLNRNWAYKWGGASTSTNPTSPSYLGVSPSSEPEITQFSALLTELFGEYRTESDSAAPETRTGTYVNLHAYADYVIYPYAYSTTDAVPNLEPIKANAFRQSFVNGFQTGKAGEILYNNAGNDIDWIYSQLGVPAYTYEIGTGATGGFFPAYSRVPGFWEKTAPGIRFAAEAAYAPYTAALGGVVTEVDAVRGEDGTVTVSGSATDEAYGNERTSAARRPATTDITAVQAALATDRNAINEATALSIATPGKTVIFSGDIAVDRTNSAANSVFVRAQNGSGEWGPWRAAAAPALDAPVYTGDTEFDLVAGEEQALSLPVTSAVPASFTVTEGALPAGLTLNEATGALTGTARVAGPSTATVRIDNGVGHVDVELTFAVSAAELARFALSISAEAPQQGDTITVTALGHDDFGNVIADYSDRVTLTSSVDTDIIEGNRVTFRHASPHVITATLDGVSTSILVEVTPVIIDGGTPSPTPSVIPSPSVSPSPTATPSGTPTPTDGGTGSEAPTAAPTTPPSATPATSSATPAVPGGQTPSVTPGATDSPEEIATTGIELAGFVAVMGLLLGAGALLALRRRRTEV</sequence>
<dbReference type="Proteomes" id="UP000272503">
    <property type="component" value="Unassembled WGS sequence"/>
</dbReference>
<dbReference type="GO" id="GO:0004181">
    <property type="term" value="F:metallocarboxypeptidase activity"/>
    <property type="evidence" value="ECO:0007669"/>
    <property type="project" value="InterPro"/>
</dbReference>
<evidence type="ECO:0000256" key="11">
    <source>
        <dbReference type="SAM" id="SignalP"/>
    </source>
</evidence>
<proteinExistence type="inferred from homology"/>
<keyword evidence="14" id="KW-1185">Reference proteome</keyword>
<dbReference type="GO" id="GO:0005975">
    <property type="term" value="P:carbohydrate metabolic process"/>
    <property type="evidence" value="ECO:0007669"/>
    <property type="project" value="UniProtKB-ARBA"/>
</dbReference>
<feature type="region of interest" description="Disordered" evidence="9">
    <location>
        <begin position="768"/>
        <end position="844"/>
    </location>
</feature>
<dbReference type="AlphaFoldDB" id="A0A3L7A294"/>
<dbReference type="EMBL" id="RCUX01000013">
    <property type="protein sequence ID" value="RLP73711.1"/>
    <property type="molecule type" value="Genomic_DNA"/>
</dbReference>
<evidence type="ECO:0000313" key="13">
    <source>
        <dbReference type="EMBL" id="RLP73711.1"/>
    </source>
</evidence>
<dbReference type="GO" id="GO:0006508">
    <property type="term" value="P:proteolysis"/>
    <property type="evidence" value="ECO:0007669"/>
    <property type="project" value="UniProtKB-KW"/>
</dbReference>
<name>A0A3L7A294_9MICO</name>
<dbReference type="PROSITE" id="PS52035">
    <property type="entry name" value="PEPTIDASE_M14"/>
    <property type="match status" value="1"/>
</dbReference>
<evidence type="ECO:0000256" key="4">
    <source>
        <dbReference type="ARBA" id="ARBA00022723"/>
    </source>
</evidence>
<evidence type="ECO:0000313" key="14">
    <source>
        <dbReference type="Proteomes" id="UP000272503"/>
    </source>
</evidence>
<keyword evidence="10" id="KW-0472">Membrane</keyword>
<keyword evidence="6" id="KW-0862">Zinc</keyword>
<evidence type="ECO:0000256" key="7">
    <source>
        <dbReference type="ARBA" id="ARBA00023049"/>
    </source>
</evidence>
<keyword evidence="4" id="KW-0479">Metal-binding</keyword>
<accession>A0A3L7A294</accession>
<reference evidence="13 14" key="1">
    <citation type="submission" date="2018-10" db="EMBL/GenBank/DDBJ databases">
        <authorList>
            <person name="Li J."/>
        </authorList>
    </citation>
    <scope>NUCLEOTIDE SEQUENCE [LARGE SCALE GENOMIC DNA]</scope>
    <source>
        <strain evidence="13 14">IF 016277</strain>
    </source>
</reference>
<keyword evidence="5" id="KW-0378">Hydrolase</keyword>
<evidence type="ECO:0000256" key="1">
    <source>
        <dbReference type="ARBA" id="ARBA00001947"/>
    </source>
</evidence>
<dbReference type="Pfam" id="PF05345">
    <property type="entry name" value="He_PIG"/>
    <property type="match status" value="1"/>
</dbReference>
<dbReference type="PANTHER" id="PTHR11705">
    <property type="entry name" value="PROTEASE FAMILY M14 CARBOXYPEPTIDASE A,B"/>
    <property type="match status" value="1"/>
</dbReference>
<feature type="active site" description="Proton donor/acceptor" evidence="8">
    <location>
        <position position="437"/>
    </location>
</feature>
<keyword evidence="10" id="KW-0812">Transmembrane</keyword>
<feature type="domain" description="Peptidase M14" evidence="12">
    <location>
        <begin position="127"/>
        <end position="471"/>
    </location>
</feature>
<keyword evidence="3" id="KW-0645">Protease</keyword>
<evidence type="ECO:0000256" key="3">
    <source>
        <dbReference type="ARBA" id="ARBA00022670"/>
    </source>
</evidence>
<dbReference type="Gene3D" id="2.60.40.10">
    <property type="entry name" value="Immunoglobulins"/>
    <property type="match status" value="1"/>
</dbReference>
<dbReference type="RefSeq" id="WP_121649615.1">
    <property type="nucleotide sequence ID" value="NZ_RCUX01000013.1"/>
</dbReference>
<dbReference type="OrthoDB" id="5240362at2"/>
<dbReference type="InterPro" id="IPR057246">
    <property type="entry name" value="CARBOXYPEPT_ZN_1"/>
</dbReference>
<evidence type="ECO:0000256" key="10">
    <source>
        <dbReference type="SAM" id="Phobius"/>
    </source>
</evidence>
<dbReference type="GO" id="GO:0005615">
    <property type="term" value="C:extracellular space"/>
    <property type="evidence" value="ECO:0007669"/>
    <property type="project" value="TreeGrafter"/>
</dbReference>
<evidence type="ECO:0000256" key="2">
    <source>
        <dbReference type="ARBA" id="ARBA00005988"/>
    </source>
</evidence>
<dbReference type="PRINTS" id="PR00765">
    <property type="entry name" value="CRBOXYPTASEA"/>
</dbReference>
<keyword evidence="10" id="KW-1133">Transmembrane helix</keyword>
<feature type="transmembrane region" description="Helical" evidence="10">
    <location>
        <begin position="854"/>
        <end position="873"/>
    </location>
</feature>
<dbReference type="Gene3D" id="3.40.630.10">
    <property type="entry name" value="Zn peptidases"/>
    <property type="match status" value="1"/>
</dbReference>
<dbReference type="SMART" id="SM00631">
    <property type="entry name" value="Zn_pept"/>
    <property type="match status" value="1"/>
</dbReference>
<feature type="chain" id="PRO_5017960982" description="Peptidase M14 domain-containing protein" evidence="11">
    <location>
        <begin position="29"/>
        <end position="880"/>
    </location>
</feature>
<dbReference type="Pfam" id="PF00246">
    <property type="entry name" value="Peptidase_M14"/>
    <property type="match status" value="1"/>
</dbReference>
<feature type="compositionally biased region" description="Pro residues" evidence="9">
    <location>
        <begin position="772"/>
        <end position="784"/>
    </location>
</feature>
<comment type="caution">
    <text evidence="13">The sequence shown here is derived from an EMBL/GenBank/DDBJ whole genome shotgun (WGS) entry which is preliminary data.</text>
</comment>